<reference evidence="2 3" key="1">
    <citation type="journal article" date="2017" name="Front. Microbiol.">
        <title>Strong Genomic and Phenotypic Heterogeneity in the Aeromonas sobria Species Complex.</title>
        <authorList>
            <person name="Gauthier J."/>
            <person name="Vincent A.T."/>
            <person name="Charette S.J."/>
            <person name="Derome N."/>
        </authorList>
    </citation>
    <scope>NUCLEOTIDE SEQUENCE [LARGE SCALE GENOMIC DNA]</scope>
    <source>
        <strain evidence="2 3">TM18</strain>
    </source>
</reference>
<keyword evidence="3" id="KW-1185">Reference proteome</keyword>
<proteinExistence type="predicted"/>
<dbReference type="Gene3D" id="3.40.50.12780">
    <property type="entry name" value="N-terminal domain of ligase-like"/>
    <property type="match status" value="1"/>
</dbReference>
<dbReference type="AlphaFoldDB" id="A0A2N3IN86"/>
<sequence>MNPPDLLTHLVEGNDEPAWRDPQEGWLSYAELARRVTQLATTYPAGRHLVYLPFVTSTRHLLHYLLALRDGHAIMLADPAQDAQLHREQCQRFGVSLRVLEEGAIEHLGDAPSLHPELAMLLPTSGSTGSCKWVRLSRANLAANAAAIVEYLALNGAERAITSLPLFYSFGMSVLNSHLLAGASLVSCTASPLERQFWDEVNRHQVTSVAGVPFTFQMLNRLRFDWARYPSLMTLTQAGGRLEPALAKQFAEQASVLGRRFFVMYGQTEAAPRIAWLAHDEVLIAPGAIGRAVPGGRLSLRHGHGFPDGEGELVYEGPNVMFGYAERPEDLAQGRDMDVLFTGDLARCDEAGRFYLTGRLNRFLKLFGKRVSLAEVEAWLQGRGYSCAATGRDDRLLVAIEADPCPSDALQLELARWLMVPPSSVRIYQHHLPRRSNMKIDYPALLTQLELL</sequence>
<dbReference type="InterPro" id="IPR000873">
    <property type="entry name" value="AMP-dep_synth/lig_dom"/>
</dbReference>
<feature type="domain" description="AMP-dependent synthetase/ligase" evidence="1">
    <location>
        <begin position="114"/>
        <end position="324"/>
    </location>
</feature>
<gene>
    <name evidence="2" type="ORF">CJP16_21470</name>
</gene>
<name>A0A2N3IN86_AERSO</name>
<comment type="caution">
    <text evidence="2">The sequence shown here is derived from an EMBL/GenBank/DDBJ whole genome shotgun (WGS) entry which is preliminary data.</text>
</comment>
<dbReference type="PANTHER" id="PTHR43767">
    <property type="entry name" value="LONG-CHAIN-FATTY-ACID--COA LIGASE"/>
    <property type="match status" value="1"/>
</dbReference>
<dbReference type="Pfam" id="PF00501">
    <property type="entry name" value="AMP-binding"/>
    <property type="match status" value="1"/>
</dbReference>
<dbReference type="PANTHER" id="PTHR43767:SF1">
    <property type="entry name" value="NONRIBOSOMAL PEPTIDE SYNTHASE PES1 (EUROFUNG)-RELATED"/>
    <property type="match status" value="1"/>
</dbReference>
<evidence type="ECO:0000313" key="2">
    <source>
        <dbReference type="EMBL" id="PKQ72353.1"/>
    </source>
</evidence>
<dbReference type="SUPFAM" id="SSF56801">
    <property type="entry name" value="Acetyl-CoA synthetase-like"/>
    <property type="match status" value="1"/>
</dbReference>
<evidence type="ECO:0000313" key="3">
    <source>
        <dbReference type="Proteomes" id="UP000233467"/>
    </source>
</evidence>
<dbReference type="EMBL" id="NQMM01000060">
    <property type="protein sequence ID" value="PKQ72353.1"/>
    <property type="molecule type" value="Genomic_DNA"/>
</dbReference>
<organism evidence="2 3">
    <name type="scientific">Aeromonas sobria</name>
    <dbReference type="NCBI Taxonomy" id="646"/>
    <lineage>
        <taxon>Bacteria</taxon>
        <taxon>Pseudomonadati</taxon>
        <taxon>Pseudomonadota</taxon>
        <taxon>Gammaproteobacteria</taxon>
        <taxon>Aeromonadales</taxon>
        <taxon>Aeromonadaceae</taxon>
        <taxon>Aeromonas</taxon>
    </lineage>
</organism>
<evidence type="ECO:0000259" key="1">
    <source>
        <dbReference type="Pfam" id="PF00501"/>
    </source>
</evidence>
<dbReference type="InterPro" id="IPR042099">
    <property type="entry name" value="ANL_N_sf"/>
</dbReference>
<accession>A0A2N3IN86</accession>
<protein>
    <submittedName>
        <fullName evidence="2">AMP-dependent synthetase</fullName>
    </submittedName>
</protein>
<dbReference type="Proteomes" id="UP000233467">
    <property type="component" value="Unassembled WGS sequence"/>
</dbReference>
<dbReference type="InterPro" id="IPR050237">
    <property type="entry name" value="ATP-dep_AMP-bd_enzyme"/>
</dbReference>
<dbReference type="RefSeq" id="WP_101326524.1">
    <property type="nucleotide sequence ID" value="NZ_NQMM01000060.1"/>
</dbReference>